<protein>
    <recommendedName>
        <fullName evidence="1">Glycosyltransferase 2-like domain-containing protein</fullName>
    </recommendedName>
</protein>
<dbReference type="InterPro" id="IPR011990">
    <property type="entry name" value="TPR-like_helical_dom_sf"/>
</dbReference>
<sequence length="356" mass="41978">MITISLCMIVKNEEKLLKRCLESVVDLVDEINIIDTGSTDATIKIAKEYTDRVYSYKWNGHFADARNESFKYATKEYILYLDADDVIKEEDRTKFKKLKNELPQEIDSVSMFYHAGLDAYGNVTLKYRRNRLVKRSKQYRWVGDVHNYLDVHGKVYNSTIAITHLKEKHTVSRNLNIYKEKLNRGDQFSARDFFYYGNELRENNLYLEAIQAYDKSIEHENGWVEDKFYSCIFKADCLAQIGKTLKQRNSLLQSLRFAKTPRPEMCCRLGDVYLKETDYISAKYWYELSLIVPEDSNKWSFTYPAYSTWYPHLQLCICNFKLGKFKAFKVHNEKAAAYVPRHPAIEHNRKLLKNIA</sequence>
<dbReference type="SUPFAM" id="SSF48452">
    <property type="entry name" value="TPR-like"/>
    <property type="match status" value="1"/>
</dbReference>
<dbReference type="PATRIC" id="fig|1188261.3.peg.2293"/>
<keyword evidence="3" id="KW-1185">Reference proteome</keyword>
<dbReference type="InterPro" id="IPR029044">
    <property type="entry name" value="Nucleotide-diphossugar_trans"/>
</dbReference>
<dbReference type="Gene3D" id="3.90.550.10">
    <property type="entry name" value="Spore Coat Polysaccharide Biosynthesis Protein SpsA, Chain A"/>
    <property type="match status" value="1"/>
</dbReference>
<evidence type="ECO:0000313" key="2">
    <source>
        <dbReference type="EMBL" id="ERN52861.1"/>
    </source>
</evidence>
<accession>U6SQF2</accession>
<dbReference type="PANTHER" id="PTHR43630:SF2">
    <property type="entry name" value="GLYCOSYLTRANSFERASE"/>
    <property type="match status" value="1"/>
</dbReference>
<dbReference type="Pfam" id="PF00535">
    <property type="entry name" value="Glycos_transf_2"/>
    <property type="match status" value="1"/>
</dbReference>
<comment type="caution">
    <text evidence="2">The sequence shown here is derived from an EMBL/GenBank/DDBJ whole genome shotgun (WGS) entry which is preliminary data.</text>
</comment>
<dbReference type="InterPro" id="IPR001173">
    <property type="entry name" value="Glyco_trans_2-like"/>
</dbReference>
<dbReference type="SUPFAM" id="SSF53448">
    <property type="entry name" value="Nucleotide-diphospho-sugar transferases"/>
    <property type="match status" value="1"/>
</dbReference>
<dbReference type="Proteomes" id="UP000017170">
    <property type="component" value="Unassembled WGS sequence"/>
</dbReference>
<proteinExistence type="predicted"/>
<dbReference type="CDD" id="cd02511">
    <property type="entry name" value="Beta4Glucosyltransferase"/>
    <property type="match status" value="1"/>
</dbReference>
<evidence type="ECO:0000313" key="3">
    <source>
        <dbReference type="Proteomes" id="UP000017170"/>
    </source>
</evidence>
<gene>
    <name evidence="2" type="ORF">A33I_14355</name>
</gene>
<dbReference type="EMBL" id="ATAE01000031">
    <property type="protein sequence ID" value="ERN52861.1"/>
    <property type="molecule type" value="Genomic_DNA"/>
</dbReference>
<evidence type="ECO:0000259" key="1">
    <source>
        <dbReference type="Pfam" id="PF00535"/>
    </source>
</evidence>
<name>U6SQF2_9BACI</name>
<dbReference type="Gene3D" id="1.25.40.10">
    <property type="entry name" value="Tetratricopeptide repeat domain"/>
    <property type="match status" value="1"/>
</dbReference>
<dbReference type="RefSeq" id="WP_022628498.1">
    <property type="nucleotide sequence ID" value="NZ_ATAE01000031.1"/>
</dbReference>
<organism evidence="2 3">
    <name type="scientific">Alkalihalophilus marmarensis DSM 21297</name>
    <dbReference type="NCBI Taxonomy" id="1188261"/>
    <lineage>
        <taxon>Bacteria</taxon>
        <taxon>Bacillati</taxon>
        <taxon>Bacillota</taxon>
        <taxon>Bacilli</taxon>
        <taxon>Bacillales</taxon>
        <taxon>Bacillaceae</taxon>
        <taxon>Alkalihalophilus</taxon>
    </lineage>
</organism>
<dbReference type="PANTHER" id="PTHR43630">
    <property type="entry name" value="POLY-BETA-1,6-N-ACETYL-D-GLUCOSAMINE SYNTHASE"/>
    <property type="match status" value="1"/>
</dbReference>
<feature type="domain" description="Glycosyltransferase 2-like" evidence="1">
    <location>
        <begin position="5"/>
        <end position="110"/>
    </location>
</feature>
<dbReference type="AlphaFoldDB" id="U6SQF2"/>
<reference evidence="2 3" key="1">
    <citation type="journal article" date="2013" name="Genome Announc.">
        <title>Genome Sequence of the Extreme Obligate Alkaliphile Bacillus marmarensis Strain DSM 21297.</title>
        <authorList>
            <person name="Wernick D.G."/>
            <person name="Choi K.Y."/>
            <person name="Tat C.A."/>
            <person name="Lafontaine Rivera J.G."/>
            <person name="Liao J.C."/>
        </authorList>
    </citation>
    <scope>NUCLEOTIDE SEQUENCE [LARGE SCALE GENOMIC DNA]</scope>
    <source>
        <strain evidence="2 3">DSM 21297</strain>
    </source>
</reference>